<dbReference type="InterPro" id="IPR041685">
    <property type="entry name" value="AAA_GajA/Old/RecF-like"/>
</dbReference>
<sequence>MAEESVRLPPPTADRRIPRRVLQARGEPHRLDNGRTILDGILRVSAINAQRHLSDSEQRGRDEDLSKTLGRFYERYLDKPVPNSDALRALTSSEQHLNVHFGEVFEPILKRLNQLGYPGVADPKLTIRSELGGESLLRSGAQVHYLVPGAPVDPTDGSDLTLPDRYNGLGFKNLIYMVVQILAAHRARLEAAQARPPVHLILIEEPEAHLHVQLQQVFIKQLATIVADSPVELSTQFVLTTHSPHIVYDDFTSIRYFARVGAKDTFHYSEVRDLSTFHGNSQPETRDFLLQYLKLTHCDLFFADAAILVEGNVERLLLPLLISRFCDRLETSHLTILELGGAFAHKFRGLVDFLRIRCLIITDLDSVTGPHAEACRTDHPEAITSNPTLKTWIPAKETVADLLSVPVEDKTLVSQRSTVRVTYQGSTELAWNKASKTIAGRTFEEAFIFENLAWSQDQANSGYKLRVQGADNLLLGDLIDKIFTKVRNLDKTEFALRLIDLGGNWVCPPYILEGLDWLADELDELRDAAAEPQITEAEDEPQAANA</sequence>
<dbReference type="PANTHER" id="PTHR43581">
    <property type="entry name" value="ATP/GTP PHOSPHATASE"/>
    <property type="match status" value="1"/>
</dbReference>
<dbReference type="InterPro" id="IPR051396">
    <property type="entry name" value="Bact_Antivir_Def_Nuclease"/>
</dbReference>
<dbReference type="Gene3D" id="3.40.50.300">
    <property type="entry name" value="P-loop containing nucleotide triphosphate hydrolases"/>
    <property type="match status" value="1"/>
</dbReference>
<dbReference type="CDD" id="cd01026">
    <property type="entry name" value="TOPRIM_OLD"/>
    <property type="match status" value="1"/>
</dbReference>
<dbReference type="AlphaFoldDB" id="A0A4R0I1Q9"/>
<organism evidence="3 4">
    <name type="scientific">Kribbella sindirgiensis</name>
    <dbReference type="NCBI Taxonomy" id="1124744"/>
    <lineage>
        <taxon>Bacteria</taxon>
        <taxon>Bacillati</taxon>
        <taxon>Actinomycetota</taxon>
        <taxon>Actinomycetes</taxon>
        <taxon>Propionibacteriales</taxon>
        <taxon>Kribbellaceae</taxon>
        <taxon>Kribbella</taxon>
    </lineage>
</organism>
<feature type="domain" description="Endonuclease GajA/Old nuclease/RecF-like AAA" evidence="1">
    <location>
        <begin position="47"/>
        <end position="247"/>
    </location>
</feature>
<comment type="caution">
    <text evidence="3">The sequence shown here is derived from an EMBL/GenBank/DDBJ whole genome shotgun (WGS) entry which is preliminary data.</text>
</comment>
<dbReference type="Pfam" id="PF13175">
    <property type="entry name" value="AAA_15"/>
    <property type="match status" value="1"/>
</dbReference>
<dbReference type="Proteomes" id="UP000292695">
    <property type="component" value="Unassembled WGS sequence"/>
</dbReference>
<name>A0A4R0I1Q9_9ACTN</name>
<dbReference type="EMBL" id="SJKA01000019">
    <property type="protein sequence ID" value="TCC21665.1"/>
    <property type="molecule type" value="Genomic_DNA"/>
</dbReference>
<dbReference type="Pfam" id="PF20469">
    <property type="entry name" value="OLD-like_TOPRIM"/>
    <property type="match status" value="1"/>
</dbReference>
<reference evidence="3 4" key="1">
    <citation type="submission" date="2019-02" db="EMBL/GenBank/DDBJ databases">
        <title>Kribbella capetownensis sp. nov. and Kribbella speibonae sp. nov., isolated from soil.</title>
        <authorList>
            <person name="Curtis S.M."/>
            <person name="Norton I."/>
            <person name="Everest G.J."/>
            <person name="Meyers P.R."/>
        </authorList>
    </citation>
    <scope>NUCLEOTIDE SEQUENCE [LARGE SCALE GENOMIC DNA]</scope>
    <source>
        <strain evidence="3 4">DSM 27082</strain>
    </source>
</reference>
<dbReference type="InterPro" id="IPR034139">
    <property type="entry name" value="TOPRIM_OLD"/>
</dbReference>
<proteinExistence type="predicted"/>
<evidence type="ECO:0000259" key="1">
    <source>
        <dbReference type="Pfam" id="PF13175"/>
    </source>
</evidence>
<evidence type="ECO:0000313" key="3">
    <source>
        <dbReference type="EMBL" id="TCC21665.1"/>
    </source>
</evidence>
<dbReference type="InterPro" id="IPR027417">
    <property type="entry name" value="P-loop_NTPase"/>
</dbReference>
<dbReference type="SUPFAM" id="SSF52540">
    <property type="entry name" value="P-loop containing nucleoside triphosphate hydrolases"/>
    <property type="match status" value="1"/>
</dbReference>
<gene>
    <name evidence="3" type="ORF">E0H50_35920</name>
</gene>
<evidence type="ECO:0000259" key="2">
    <source>
        <dbReference type="Pfam" id="PF20469"/>
    </source>
</evidence>
<protein>
    <submittedName>
        <fullName evidence="3">Uncharacterized protein</fullName>
    </submittedName>
</protein>
<dbReference type="PANTHER" id="PTHR43581:SF2">
    <property type="entry name" value="EXCINUCLEASE ATPASE SUBUNIT"/>
    <property type="match status" value="1"/>
</dbReference>
<evidence type="ECO:0000313" key="4">
    <source>
        <dbReference type="Proteomes" id="UP000292695"/>
    </source>
</evidence>
<feature type="domain" description="OLD protein-like TOPRIM" evidence="2">
    <location>
        <begin position="301"/>
        <end position="365"/>
    </location>
</feature>
<keyword evidence="4" id="KW-1185">Reference proteome</keyword>
<accession>A0A4R0I1Q9</accession>
<dbReference type="OrthoDB" id="3237462at2"/>